<organism evidence="1 2">
    <name type="scientific">Diaporthe helianthi</name>
    <dbReference type="NCBI Taxonomy" id="158607"/>
    <lineage>
        <taxon>Eukaryota</taxon>
        <taxon>Fungi</taxon>
        <taxon>Dikarya</taxon>
        <taxon>Ascomycota</taxon>
        <taxon>Pezizomycotina</taxon>
        <taxon>Sordariomycetes</taxon>
        <taxon>Sordariomycetidae</taxon>
        <taxon>Diaporthales</taxon>
        <taxon>Diaporthaceae</taxon>
        <taxon>Diaporthe</taxon>
    </lineage>
</organism>
<gene>
    <name evidence="1" type="ORF">DHEL01_v206798</name>
</gene>
<proteinExistence type="predicted"/>
<sequence>MNNGRQGPKHCLVSKGAAVRLSYQDRLPELSFANSQGRPRGGMRCQDPQFLFTTANSREAWLQGEMMGFNLPATSFGVVLSYCRTQHLPQEDHVFVIFQVAGWLRPGGHVLFNFPAEANENIIDRMPRWVDEKGWVYHSVGQ</sequence>
<dbReference type="OrthoDB" id="10004862at2759"/>
<keyword evidence="1" id="KW-0808">Transferase</keyword>
<keyword evidence="2" id="KW-1185">Reference proteome</keyword>
<reference evidence="1" key="1">
    <citation type="submission" date="2017-09" db="EMBL/GenBank/DDBJ databases">
        <title>Polyketide synthases of a Diaporthe helianthi virulent isolate.</title>
        <authorList>
            <person name="Baroncelli R."/>
        </authorList>
    </citation>
    <scope>NUCLEOTIDE SEQUENCE [LARGE SCALE GENOMIC DNA]</scope>
    <source>
        <strain evidence="1">7/96</strain>
    </source>
</reference>
<dbReference type="Proteomes" id="UP000094444">
    <property type="component" value="Unassembled WGS sequence"/>
</dbReference>
<evidence type="ECO:0000313" key="2">
    <source>
        <dbReference type="Proteomes" id="UP000094444"/>
    </source>
</evidence>
<comment type="caution">
    <text evidence="1">The sequence shown here is derived from an EMBL/GenBank/DDBJ whole genome shotgun (WGS) entry which is preliminary data.</text>
</comment>
<dbReference type="GO" id="GO:0032259">
    <property type="term" value="P:methylation"/>
    <property type="evidence" value="ECO:0007669"/>
    <property type="project" value="UniProtKB-KW"/>
</dbReference>
<protein>
    <submittedName>
        <fullName evidence="1">Methyltransferase</fullName>
    </submittedName>
</protein>
<dbReference type="GO" id="GO:0008168">
    <property type="term" value="F:methyltransferase activity"/>
    <property type="evidence" value="ECO:0007669"/>
    <property type="project" value="UniProtKB-KW"/>
</dbReference>
<keyword evidence="1" id="KW-0489">Methyltransferase</keyword>
<dbReference type="Gene3D" id="3.40.50.150">
    <property type="entry name" value="Vaccinia Virus protein VP39"/>
    <property type="match status" value="1"/>
</dbReference>
<dbReference type="InParanoid" id="A0A2P5HX50"/>
<dbReference type="InterPro" id="IPR029063">
    <property type="entry name" value="SAM-dependent_MTases_sf"/>
</dbReference>
<name>A0A2P5HX50_DIAHE</name>
<dbReference type="EMBL" id="MAVT02000573">
    <property type="protein sequence ID" value="POS74816.1"/>
    <property type="molecule type" value="Genomic_DNA"/>
</dbReference>
<accession>A0A2P5HX50</accession>
<dbReference type="SUPFAM" id="SSF53335">
    <property type="entry name" value="S-adenosyl-L-methionine-dependent methyltransferases"/>
    <property type="match status" value="1"/>
</dbReference>
<evidence type="ECO:0000313" key="1">
    <source>
        <dbReference type="EMBL" id="POS74816.1"/>
    </source>
</evidence>
<dbReference type="AlphaFoldDB" id="A0A2P5HX50"/>